<evidence type="ECO:0000313" key="12">
    <source>
        <dbReference type="Proteomes" id="UP000215335"/>
    </source>
</evidence>
<accession>A0A232EZV6</accession>
<sequence>MLNPLWVLSANTAAIRTLIFSLSSDTLGNLLIIDSGFHEGWSTPMIPKLEHDDPVRVSSEQGTWIINLMYVGVGIGSLIPLMLMDRVGRKWTMLIAAIPKISSWIIFACAQDYLAFYVGRFLAGVGTGVTYCVTPMYLGEISTKQTRGPLSASLAVWINIGMLLIYAIGLWTSRLTMSLMAVTVPLMFLMSFMWLPKSAVFLAKKNRLGKAERVLKWSLGREDVEEELEEIKRIVSSEETGKISFWRSLTEAVVRVESRKAFGITGILLGAMIFSGAAPILAYQSYTFEEAGFGVSTDVCVLGSGMAIVVAGLACVILVKRTGKRLLLLIAAPVTVVSLSVVAGFFTLKTWGVDVSSINWVPTVFIITYALAYGVALNPLPLSYISEVFPMDVKVPAALYCSVFYAMGSLLVVKIYEVLKQSYGLYVPFWCFAAVTSFLWLLIYLFVPETEGKSLEEIQMELRGKSTQSTISESKHRY</sequence>
<dbReference type="InterPro" id="IPR005828">
    <property type="entry name" value="MFS_sugar_transport-like"/>
</dbReference>
<evidence type="ECO:0000256" key="2">
    <source>
        <dbReference type="ARBA" id="ARBA00022448"/>
    </source>
</evidence>
<dbReference type="InterPro" id="IPR020846">
    <property type="entry name" value="MFS_dom"/>
</dbReference>
<evidence type="ECO:0000256" key="4">
    <source>
        <dbReference type="ARBA" id="ARBA00022597"/>
    </source>
</evidence>
<organism evidence="11 12">
    <name type="scientific">Trichomalopsis sarcophagae</name>
    <dbReference type="NCBI Taxonomy" id="543379"/>
    <lineage>
        <taxon>Eukaryota</taxon>
        <taxon>Metazoa</taxon>
        <taxon>Ecdysozoa</taxon>
        <taxon>Arthropoda</taxon>
        <taxon>Hexapoda</taxon>
        <taxon>Insecta</taxon>
        <taxon>Pterygota</taxon>
        <taxon>Neoptera</taxon>
        <taxon>Endopterygota</taxon>
        <taxon>Hymenoptera</taxon>
        <taxon>Apocrita</taxon>
        <taxon>Proctotrupomorpha</taxon>
        <taxon>Chalcidoidea</taxon>
        <taxon>Pteromalidae</taxon>
        <taxon>Pteromalinae</taxon>
        <taxon>Trichomalopsis</taxon>
    </lineage>
</organism>
<dbReference type="SUPFAM" id="SSF103473">
    <property type="entry name" value="MFS general substrate transporter"/>
    <property type="match status" value="1"/>
</dbReference>
<dbReference type="PRINTS" id="PR00171">
    <property type="entry name" value="SUGRTRNSPORT"/>
</dbReference>
<evidence type="ECO:0000256" key="8">
    <source>
        <dbReference type="ARBA" id="ARBA00023180"/>
    </source>
</evidence>
<reference evidence="11 12" key="1">
    <citation type="journal article" date="2017" name="Curr. Biol.">
        <title>The Evolution of Venom by Co-option of Single-Copy Genes.</title>
        <authorList>
            <person name="Martinson E.O."/>
            <person name="Mrinalini"/>
            <person name="Kelkar Y.D."/>
            <person name="Chang C.H."/>
            <person name="Werren J.H."/>
        </authorList>
    </citation>
    <scope>NUCLEOTIDE SEQUENCE [LARGE SCALE GENOMIC DNA]</scope>
    <source>
        <strain evidence="11 12">Alberta</strain>
        <tissue evidence="11">Whole body</tissue>
    </source>
</reference>
<keyword evidence="12" id="KW-1185">Reference proteome</keyword>
<keyword evidence="5 9" id="KW-0812">Transmembrane</keyword>
<evidence type="ECO:0000256" key="9">
    <source>
        <dbReference type="SAM" id="Phobius"/>
    </source>
</evidence>
<name>A0A232EZV6_9HYME</name>
<feature type="transmembrane region" description="Helical" evidence="9">
    <location>
        <begin position="397"/>
        <end position="419"/>
    </location>
</feature>
<dbReference type="STRING" id="543379.A0A232EZV6"/>
<evidence type="ECO:0000256" key="5">
    <source>
        <dbReference type="ARBA" id="ARBA00022692"/>
    </source>
</evidence>
<dbReference type="GO" id="GO:0022857">
    <property type="term" value="F:transmembrane transporter activity"/>
    <property type="evidence" value="ECO:0007669"/>
    <property type="project" value="InterPro"/>
</dbReference>
<dbReference type="EMBL" id="NNAY01001476">
    <property type="protein sequence ID" value="OXU23833.1"/>
    <property type="molecule type" value="Genomic_DNA"/>
</dbReference>
<evidence type="ECO:0000256" key="3">
    <source>
        <dbReference type="ARBA" id="ARBA00022475"/>
    </source>
</evidence>
<dbReference type="PANTHER" id="PTHR48021">
    <property type="match status" value="1"/>
</dbReference>
<keyword evidence="8" id="KW-0325">Glycoprotein</keyword>
<keyword evidence="4" id="KW-0762">Sugar transport</keyword>
<dbReference type="GO" id="GO:0005886">
    <property type="term" value="C:plasma membrane"/>
    <property type="evidence" value="ECO:0007669"/>
    <property type="project" value="UniProtKB-SubCell"/>
</dbReference>
<keyword evidence="2" id="KW-0813">Transport</keyword>
<dbReference type="Gene3D" id="1.20.1250.20">
    <property type="entry name" value="MFS general substrate transporter like domains"/>
    <property type="match status" value="1"/>
</dbReference>
<dbReference type="PROSITE" id="PS50850">
    <property type="entry name" value="MFS"/>
    <property type="match status" value="1"/>
</dbReference>
<proteinExistence type="predicted"/>
<feature type="transmembrane region" description="Helical" evidence="9">
    <location>
        <begin position="301"/>
        <end position="319"/>
    </location>
</feature>
<feature type="transmembrane region" description="Helical" evidence="9">
    <location>
        <begin position="150"/>
        <end position="169"/>
    </location>
</feature>
<feature type="transmembrane region" description="Helical" evidence="9">
    <location>
        <begin position="425"/>
        <end position="447"/>
    </location>
</feature>
<dbReference type="InterPro" id="IPR005829">
    <property type="entry name" value="Sugar_transporter_CS"/>
</dbReference>
<dbReference type="InterPro" id="IPR003663">
    <property type="entry name" value="Sugar/inositol_transpt"/>
</dbReference>
<dbReference type="OrthoDB" id="6133115at2759"/>
<evidence type="ECO:0000313" key="11">
    <source>
        <dbReference type="EMBL" id="OXU23833.1"/>
    </source>
</evidence>
<keyword evidence="3" id="KW-1003">Cell membrane</keyword>
<protein>
    <recommendedName>
        <fullName evidence="10">Major facilitator superfamily (MFS) profile domain-containing protein</fullName>
    </recommendedName>
</protein>
<evidence type="ECO:0000259" key="10">
    <source>
        <dbReference type="PROSITE" id="PS50850"/>
    </source>
</evidence>
<dbReference type="FunFam" id="1.20.1250.20:FF:000218">
    <property type="entry name" value="facilitated trehalose transporter Tret1"/>
    <property type="match status" value="1"/>
</dbReference>
<feature type="transmembrane region" description="Helical" evidence="9">
    <location>
        <begin position="175"/>
        <end position="195"/>
    </location>
</feature>
<feature type="transmembrane region" description="Helical" evidence="9">
    <location>
        <begin position="261"/>
        <end position="281"/>
    </location>
</feature>
<gene>
    <name evidence="11" type="ORF">TSAR_010910</name>
</gene>
<keyword evidence="6 9" id="KW-1133">Transmembrane helix</keyword>
<evidence type="ECO:0000256" key="6">
    <source>
        <dbReference type="ARBA" id="ARBA00022989"/>
    </source>
</evidence>
<dbReference type="AlphaFoldDB" id="A0A232EZV6"/>
<feature type="transmembrane region" description="Helical" evidence="9">
    <location>
        <begin position="64"/>
        <end position="84"/>
    </location>
</feature>
<feature type="transmembrane region" description="Helical" evidence="9">
    <location>
        <begin position="114"/>
        <end position="138"/>
    </location>
</feature>
<evidence type="ECO:0000256" key="1">
    <source>
        <dbReference type="ARBA" id="ARBA00004651"/>
    </source>
</evidence>
<dbReference type="InterPro" id="IPR036259">
    <property type="entry name" value="MFS_trans_sf"/>
</dbReference>
<feature type="domain" description="Major facilitator superfamily (MFS) profile" evidence="10">
    <location>
        <begin position="9"/>
        <end position="451"/>
    </location>
</feature>
<dbReference type="Proteomes" id="UP000215335">
    <property type="component" value="Unassembled WGS sequence"/>
</dbReference>
<dbReference type="Pfam" id="PF00083">
    <property type="entry name" value="Sugar_tr"/>
    <property type="match status" value="1"/>
</dbReference>
<feature type="transmembrane region" description="Helical" evidence="9">
    <location>
        <begin position="360"/>
        <end position="385"/>
    </location>
</feature>
<dbReference type="PANTHER" id="PTHR48021:SF46">
    <property type="entry name" value="MAJOR FACILITATOR SUPERFAMILY (MFS) PROFILE DOMAIN-CONTAINING PROTEIN"/>
    <property type="match status" value="1"/>
</dbReference>
<dbReference type="PROSITE" id="PS00217">
    <property type="entry name" value="SUGAR_TRANSPORT_2"/>
    <property type="match status" value="1"/>
</dbReference>
<comment type="subcellular location">
    <subcellularLocation>
        <location evidence="1">Cell membrane</location>
        <topology evidence="1">Multi-pass membrane protein</topology>
    </subcellularLocation>
</comment>
<keyword evidence="7 9" id="KW-0472">Membrane</keyword>
<comment type="caution">
    <text evidence="11">The sequence shown here is derived from an EMBL/GenBank/DDBJ whole genome shotgun (WGS) entry which is preliminary data.</text>
</comment>
<evidence type="ECO:0000256" key="7">
    <source>
        <dbReference type="ARBA" id="ARBA00023136"/>
    </source>
</evidence>
<dbReference type="InterPro" id="IPR050549">
    <property type="entry name" value="MFS_Trehalose_Transporter"/>
</dbReference>
<feature type="transmembrane region" description="Helical" evidence="9">
    <location>
        <begin position="91"/>
        <end position="108"/>
    </location>
</feature>
<feature type="transmembrane region" description="Helical" evidence="9">
    <location>
        <begin position="326"/>
        <end position="348"/>
    </location>
</feature>